<name>A0A0C4EVJ4_PUCT1</name>
<dbReference type="PANTHER" id="PTHR35204">
    <property type="entry name" value="YALI0A21131P"/>
    <property type="match status" value="1"/>
</dbReference>
<reference evidence="2 3" key="3">
    <citation type="journal article" date="2017" name="G3 (Bethesda)">
        <title>Comparative analysis highlights variable genome content of wheat rusts and divergence of the mating loci.</title>
        <authorList>
            <person name="Cuomo C.A."/>
            <person name="Bakkeren G."/>
            <person name="Khalil H.B."/>
            <person name="Panwar V."/>
            <person name="Joly D."/>
            <person name="Linning R."/>
            <person name="Sakthikumar S."/>
            <person name="Song X."/>
            <person name="Adiconis X."/>
            <person name="Fan L."/>
            <person name="Goldberg J.M."/>
            <person name="Levin J.Z."/>
            <person name="Young S."/>
            <person name="Zeng Q."/>
            <person name="Anikster Y."/>
            <person name="Bruce M."/>
            <person name="Wang M."/>
            <person name="Yin C."/>
            <person name="McCallum B."/>
            <person name="Szabo L.J."/>
            <person name="Hulbert S."/>
            <person name="Chen X."/>
            <person name="Fellers J.P."/>
        </authorList>
    </citation>
    <scope>NUCLEOTIDE SEQUENCE</scope>
    <source>
        <strain evidence="3">Isolate 1-1 / race 1 (BBBD)</strain>
        <strain evidence="2">isolate 1-1 / race 1 (BBBD)</strain>
    </source>
</reference>
<dbReference type="Proteomes" id="UP000005240">
    <property type="component" value="Unassembled WGS sequence"/>
</dbReference>
<keyword evidence="3" id="KW-1185">Reference proteome</keyword>
<organism evidence="1">
    <name type="scientific">Puccinia triticina (isolate 1-1 / race 1 (BBBD))</name>
    <name type="common">Brown leaf rust fungus</name>
    <dbReference type="NCBI Taxonomy" id="630390"/>
    <lineage>
        <taxon>Eukaryota</taxon>
        <taxon>Fungi</taxon>
        <taxon>Dikarya</taxon>
        <taxon>Basidiomycota</taxon>
        <taxon>Pucciniomycotina</taxon>
        <taxon>Pucciniomycetes</taxon>
        <taxon>Pucciniales</taxon>
        <taxon>Pucciniaceae</taxon>
        <taxon>Puccinia</taxon>
    </lineage>
</organism>
<evidence type="ECO:0000313" key="2">
    <source>
        <dbReference type="EnsemblFungi" id="PTTG_04829-t43_1-p1"/>
    </source>
</evidence>
<accession>A0A0C4EVJ4</accession>
<dbReference type="OrthoDB" id="10261782at2759"/>
<reference evidence="1" key="1">
    <citation type="submission" date="2009-11" db="EMBL/GenBank/DDBJ databases">
        <authorList>
            <consortium name="The Broad Institute Genome Sequencing Platform"/>
            <person name="Ward D."/>
            <person name="Feldgarden M."/>
            <person name="Earl A."/>
            <person name="Young S.K."/>
            <person name="Zeng Q."/>
            <person name="Koehrsen M."/>
            <person name="Alvarado L."/>
            <person name="Berlin A."/>
            <person name="Bochicchio J."/>
            <person name="Borenstein D."/>
            <person name="Chapman S.B."/>
            <person name="Chen Z."/>
            <person name="Engels R."/>
            <person name="Freedman E."/>
            <person name="Gellesch M."/>
            <person name="Goldberg J."/>
            <person name="Griggs A."/>
            <person name="Gujja S."/>
            <person name="Heilman E."/>
            <person name="Heiman D."/>
            <person name="Hepburn T."/>
            <person name="Howarth C."/>
            <person name="Jen D."/>
            <person name="Larson L."/>
            <person name="Lewis B."/>
            <person name="Mehta T."/>
            <person name="Park D."/>
            <person name="Pearson M."/>
            <person name="Roberts A."/>
            <person name="Saif S."/>
            <person name="Shea T."/>
            <person name="Shenoy N."/>
            <person name="Sisk P."/>
            <person name="Stolte C."/>
            <person name="Sykes S."/>
            <person name="Thomson T."/>
            <person name="Walk T."/>
            <person name="White J."/>
            <person name="Yandava C."/>
            <person name="Izard J."/>
            <person name="Baranova O.V."/>
            <person name="Blanton J.M."/>
            <person name="Tanner A.C."/>
            <person name="Dewhirst F.E."/>
            <person name="Haas B."/>
            <person name="Nusbaum C."/>
            <person name="Birren B."/>
        </authorList>
    </citation>
    <scope>NUCLEOTIDE SEQUENCE [LARGE SCALE GENOMIC DNA]</scope>
    <source>
        <strain evidence="1">1-1 BBBD Race 1</strain>
    </source>
</reference>
<dbReference type="PANTHER" id="PTHR35204:SF1">
    <property type="entry name" value="ENTEROTOXIN"/>
    <property type="match status" value="1"/>
</dbReference>
<dbReference type="EnsemblFungi" id="PTTG_04829-t43_1">
    <property type="protein sequence ID" value="PTTG_04829-t43_1-p1"/>
    <property type="gene ID" value="PTTG_04829"/>
</dbReference>
<dbReference type="InterPro" id="IPR038921">
    <property type="entry name" value="YOR389W-like"/>
</dbReference>
<reference evidence="1" key="2">
    <citation type="submission" date="2016-05" db="EMBL/GenBank/DDBJ databases">
        <title>Comparative analysis highlights variable genome content of wheat rusts and divergence of the mating loci.</title>
        <authorList>
            <person name="Cuomo C.A."/>
            <person name="Bakkeren G."/>
            <person name="Szabo L."/>
            <person name="Khalil H."/>
            <person name="Joly D."/>
            <person name="Goldberg J."/>
            <person name="Young S."/>
            <person name="Zeng Q."/>
            <person name="Fellers J."/>
        </authorList>
    </citation>
    <scope>NUCLEOTIDE SEQUENCE [LARGE SCALE GENOMIC DNA]</scope>
    <source>
        <strain evidence="1">1-1 BBBD Race 1</strain>
    </source>
</reference>
<dbReference type="EMBL" id="ADAS02000026">
    <property type="protein sequence ID" value="OAV95706.1"/>
    <property type="molecule type" value="Genomic_DNA"/>
</dbReference>
<protein>
    <submittedName>
        <fullName evidence="1 2">Uncharacterized protein</fullName>
    </submittedName>
</protein>
<proteinExistence type="predicted"/>
<evidence type="ECO:0000313" key="3">
    <source>
        <dbReference type="Proteomes" id="UP000005240"/>
    </source>
</evidence>
<evidence type="ECO:0000313" key="1">
    <source>
        <dbReference type="EMBL" id="OAV95706.1"/>
    </source>
</evidence>
<gene>
    <name evidence="1" type="ORF">PTTG_04829</name>
</gene>
<dbReference type="STRING" id="630390.A0A0C4EVJ4"/>
<reference evidence="2" key="4">
    <citation type="submission" date="2025-05" db="UniProtKB">
        <authorList>
            <consortium name="EnsemblFungi"/>
        </authorList>
    </citation>
    <scope>IDENTIFICATION</scope>
    <source>
        <strain evidence="2">isolate 1-1 / race 1 (BBBD)</strain>
    </source>
</reference>
<sequence length="103" mass="11610">MNGIREKEWFAFDPKMSYAVGTYLAHDGFQLYTFSAERALRVIYLDGQSASLITPGFMDLQYALINGSVPEHFLDKGHYVEAEYARAAELCKIGEQYGFKGPS</sequence>
<dbReference type="VEuPathDB" id="FungiDB:PTTG_04829"/>
<dbReference type="AlphaFoldDB" id="A0A0C4EVJ4"/>